<evidence type="ECO:0000313" key="3">
    <source>
        <dbReference type="Proteomes" id="UP000198838"/>
    </source>
</evidence>
<protein>
    <submittedName>
        <fullName evidence="2">Uncharacterized protein</fullName>
    </submittedName>
</protein>
<keyword evidence="1" id="KW-0175">Coiled coil</keyword>
<dbReference type="RefSeq" id="WP_092872167.1">
    <property type="nucleotide sequence ID" value="NZ_FOJY01000009.1"/>
</dbReference>
<evidence type="ECO:0000256" key="1">
    <source>
        <dbReference type="SAM" id="Coils"/>
    </source>
</evidence>
<evidence type="ECO:0000313" key="2">
    <source>
        <dbReference type="EMBL" id="SFB09380.1"/>
    </source>
</evidence>
<dbReference type="Gene3D" id="3.40.50.300">
    <property type="entry name" value="P-loop containing nucleotide triphosphate hydrolases"/>
    <property type="match status" value="1"/>
</dbReference>
<dbReference type="SUPFAM" id="SSF52540">
    <property type="entry name" value="P-loop containing nucleoside triphosphate hydrolases"/>
    <property type="match status" value="1"/>
</dbReference>
<dbReference type="EMBL" id="FOJY01000009">
    <property type="protein sequence ID" value="SFB09380.1"/>
    <property type="molecule type" value="Genomic_DNA"/>
</dbReference>
<gene>
    <name evidence="2" type="ORF">SAMN05216249_10913</name>
</gene>
<dbReference type="Proteomes" id="UP000198838">
    <property type="component" value="Unassembled WGS sequence"/>
</dbReference>
<proteinExistence type="predicted"/>
<dbReference type="STRING" id="1120918.SAMN05216249_10913"/>
<keyword evidence="3" id="KW-1185">Reference proteome</keyword>
<reference evidence="2 3" key="1">
    <citation type="submission" date="2016-10" db="EMBL/GenBank/DDBJ databases">
        <authorList>
            <person name="de Groot N.N."/>
        </authorList>
    </citation>
    <scope>NUCLEOTIDE SEQUENCE [LARGE SCALE GENOMIC DNA]</scope>
    <source>
        <strain evidence="2 3">DSM 5522</strain>
    </source>
</reference>
<dbReference type="Gene3D" id="1.25.40.10">
    <property type="entry name" value="Tetratricopeptide repeat domain"/>
    <property type="match status" value="1"/>
</dbReference>
<accession>A0A1I0YA34</accession>
<feature type="coiled-coil region" evidence="1">
    <location>
        <begin position="310"/>
        <end position="363"/>
    </location>
</feature>
<dbReference type="OrthoDB" id="9760891at2"/>
<dbReference type="InterPro" id="IPR027417">
    <property type="entry name" value="P-loop_NTPase"/>
</dbReference>
<name>A0A1I0YA34_9FIRM</name>
<feature type="coiled-coil region" evidence="1">
    <location>
        <begin position="419"/>
        <end position="468"/>
    </location>
</feature>
<dbReference type="SUPFAM" id="SSF48452">
    <property type="entry name" value="TPR-like"/>
    <property type="match status" value="1"/>
</dbReference>
<dbReference type="InterPro" id="IPR011990">
    <property type="entry name" value="TPR-like_helical_dom_sf"/>
</dbReference>
<dbReference type="AlphaFoldDB" id="A0A1I0YA34"/>
<organism evidence="2 3">
    <name type="scientific">Acetitomaculum ruminis DSM 5522</name>
    <dbReference type="NCBI Taxonomy" id="1120918"/>
    <lineage>
        <taxon>Bacteria</taxon>
        <taxon>Bacillati</taxon>
        <taxon>Bacillota</taxon>
        <taxon>Clostridia</taxon>
        <taxon>Lachnospirales</taxon>
        <taxon>Lachnospiraceae</taxon>
        <taxon>Acetitomaculum</taxon>
    </lineage>
</organism>
<sequence length="724" mass="83644">MDKYEFQLKLDEIKRLVRAKDFVAASKIADEIEMDKVKSINLLTNLSYVYERVGKYFESRDLLLRAYDLAPKGKAVLYRLTNISIKLKEFNNATAYYSEFANVAPEDTRRFILRYKLLKFSNAPVAEQVDVLEKYKEHEFNEKWLYELAYLYHKAGKINKCVEQCDELFLWFGEGKYVDRALELKMLYETLTPIQLEYYEKAKMKTTDEKTEKSANDLNIKPIEITTSKFNTSHLQEELAKSMQTIINATEKETVNFTINNIKNMVEHSNSTREGHVFVDNNSELVEKYRSILEKEIAGNLDFDKKKDKYAKDENKKSSIQEVLKEWEQTKKRAEEAILKEEKKNFEEAKAKAIEEAENIINDISGNIPVIEKQQEKILKDIKKKSKKHKSYEVKPLEIKNAKVNKPDGVKEVKSEDGNKTEDKSIELLEKAIEEAEEVFVDNEQRLIDEEESTLESIINSNENKEERAYTYHMDENVKKIFTYFMQVRGMEEQLDSMFTALKLNVGARKDSTKNNIVITGGTGSGKTKLGTNIVKAIRKEFPGKQSKVGKVSGEKLNNKEIRSLIKKLEGGYLIIEKAGDLLPEKVKELSKVMEGKTGGLTVIMEDEIAPMTEMLSKAPKFAKKFNININIPKFNNDELIEFSKEYVKEHNFKIEEMGILALYTRLGKMRYDESQTSLDEVIEILDHAMQKASSTGLGRRLGNLFSKDKDEDGFTIIREKDIE</sequence>